<evidence type="ECO:0000313" key="2">
    <source>
        <dbReference type="EMBL" id="GFT11363.1"/>
    </source>
</evidence>
<dbReference type="EMBL" id="BMAW01103862">
    <property type="protein sequence ID" value="GFT11363.1"/>
    <property type="molecule type" value="Genomic_DNA"/>
</dbReference>
<feature type="region of interest" description="Disordered" evidence="1">
    <location>
        <begin position="44"/>
        <end position="65"/>
    </location>
</feature>
<keyword evidence="3" id="KW-1185">Reference proteome</keyword>
<gene>
    <name evidence="2" type="ORF">NPIL_683431</name>
</gene>
<dbReference type="Proteomes" id="UP000887013">
    <property type="component" value="Unassembled WGS sequence"/>
</dbReference>
<reference evidence="2" key="1">
    <citation type="submission" date="2020-08" db="EMBL/GenBank/DDBJ databases">
        <title>Multicomponent nature underlies the extraordinary mechanical properties of spider dragline silk.</title>
        <authorList>
            <person name="Kono N."/>
            <person name="Nakamura H."/>
            <person name="Mori M."/>
            <person name="Yoshida Y."/>
            <person name="Ohtoshi R."/>
            <person name="Malay A.D."/>
            <person name="Moran D.A.P."/>
            <person name="Tomita M."/>
            <person name="Numata K."/>
            <person name="Arakawa K."/>
        </authorList>
    </citation>
    <scope>NUCLEOTIDE SEQUENCE</scope>
</reference>
<protein>
    <submittedName>
        <fullName evidence="2">Uncharacterized protein</fullName>
    </submittedName>
</protein>
<proteinExistence type="predicted"/>
<feature type="compositionally biased region" description="Basic and acidic residues" evidence="1">
    <location>
        <begin position="48"/>
        <end position="62"/>
    </location>
</feature>
<dbReference type="AlphaFoldDB" id="A0A8X6NF93"/>
<sequence length="111" mass="13003">MGDWMYASSPDVHQMRSKNFVGWFCKRLGKRKFRVEESPAANFKRISKKENTTDNGKQRERTSSTIPFALKWLLGKSKGQKEEEEGERGKNTYNRLMRTSVRNNDEKPEVT</sequence>
<feature type="region of interest" description="Disordered" evidence="1">
    <location>
        <begin position="77"/>
        <end position="111"/>
    </location>
</feature>
<name>A0A8X6NF93_NEPPI</name>
<evidence type="ECO:0000313" key="3">
    <source>
        <dbReference type="Proteomes" id="UP000887013"/>
    </source>
</evidence>
<accession>A0A8X6NF93</accession>
<evidence type="ECO:0000256" key="1">
    <source>
        <dbReference type="SAM" id="MobiDB-lite"/>
    </source>
</evidence>
<organism evidence="2 3">
    <name type="scientific">Nephila pilipes</name>
    <name type="common">Giant wood spider</name>
    <name type="synonym">Nephila maculata</name>
    <dbReference type="NCBI Taxonomy" id="299642"/>
    <lineage>
        <taxon>Eukaryota</taxon>
        <taxon>Metazoa</taxon>
        <taxon>Ecdysozoa</taxon>
        <taxon>Arthropoda</taxon>
        <taxon>Chelicerata</taxon>
        <taxon>Arachnida</taxon>
        <taxon>Araneae</taxon>
        <taxon>Araneomorphae</taxon>
        <taxon>Entelegynae</taxon>
        <taxon>Araneoidea</taxon>
        <taxon>Nephilidae</taxon>
        <taxon>Nephila</taxon>
    </lineage>
</organism>
<comment type="caution">
    <text evidence="2">The sequence shown here is derived from an EMBL/GenBank/DDBJ whole genome shotgun (WGS) entry which is preliminary data.</text>
</comment>